<sequence>MCLSRAIGGLVLGHGGCSLAPQRRQSVILPRHFTVQPTSRKPASQPISRQKSASQEALVAFTVILQRKRSRKARLLLNTGAMFSIFLGKRDCTIEAFALVFCYGLTHSPFNLKNPMRQGFRLMKVSEGSRNGWKSNCEENISLAADVSFPSIPNWLADKPSTLEKNPLAEDTPIQGLPNRTDEEEAPYDIPPYEVLSHTVLVKNMKTLTVERPVLIHESYII</sequence>
<accession>A0A5A7R2D9</accession>
<evidence type="ECO:0000313" key="3">
    <source>
        <dbReference type="Proteomes" id="UP000325081"/>
    </source>
</evidence>
<feature type="region of interest" description="Disordered" evidence="1">
    <location>
        <begin position="163"/>
        <end position="185"/>
    </location>
</feature>
<reference evidence="3" key="1">
    <citation type="journal article" date="2019" name="Curr. Biol.">
        <title>Genome Sequence of Striga asiatica Provides Insight into the Evolution of Plant Parasitism.</title>
        <authorList>
            <person name="Yoshida S."/>
            <person name="Kim S."/>
            <person name="Wafula E.K."/>
            <person name="Tanskanen J."/>
            <person name="Kim Y.M."/>
            <person name="Honaas L."/>
            <person name="Yang Z."/>
            <person name="Spallek T."/>
            <person name="Conn C.E."/>
            <person name="Ichihashi Y."/>
            <person name="Cheong K."/>
            <person name="Cui S."/>
            <person name="Der J.P."/>
            <person name="Gundlach H."/>
            <person name="Jiao Y."/>
            <person name="Hori C."/>
            <person name="Ishida J.K."/>
            <person name="Kasahara H."/>
            <person name="Kiba T."/>
            <person name="Kim M.S."/>
            <person name="Koo N."/>
            <person name="Laohavisit A."/>
            <person name="Lee Y.H."/>
            <person name="Lumba S."/>
            <person name="McCourt P."/>
            <person name="Mortimer J.C."/>
            <person name="Mutuku J.M."/>
            <person name="Nomura T."/>
            <person name="Sasaki-Sekimoto Y."/>
            <person name="Seto Y."/>
            <person name="Wang Y."/>
            <person name="Wakatake T."/>
            <person name="Sakakibara H."/>
            <person name="Demura T."/>
            <person name="Yamaguchi S."/>
            <person name="Yoneyama K."/>
            <person name="Manabe R.I."/>
            <person name="Nelson D.C."/>
            <person name="Schulman A.H."/>
            <person name="Timko M.P."/>
            <person name="dePamphilis C.W."/>
            <person name="Choi D."/>
            <person name="Shirasu K."/>
        </authorList>
    </citation>
    <scope>NUCLEOTIDE SEQUENCE [LARGE SCALE GENOMIC DNA]</scope>
    <source>
        <strain evidence="3">cv. UVA1</strain>
    </source>
</reference>
<evidence type="ECO:0000256" key="1">
    <source>
        <dbReference type="SAM" id="MobiDB-lite"/>
    </source>
</evidence>
<organism evidence="2 3">
    <name type="scientific">Striga asiatica</name>
    <name type="common">Asiatic witchweed</name>
    <name type="synonym">Buchnera asiatica</name>
    <dbReference type="NCBI Taxonomy" id="4170"/>
    <lineage>
        <taxon>Eukaryota</taxon>
        <taxon>Viridiplantae</taxon>
        <taxon>Streptophyta</taxon>
        <taxon>Embryophyta</taxon>
        <taxon>Tracheophyta</taxon>
        <taxon>Spermatophyta</taxon>
        <taxon>Magnoliopsida</taxon>
        <taxon>eudicotyledons</taxon>
        <taxon>Gunneridae</taxon>
        <taxon>Pentapetalae</taxon>
        <taxon>asterids</taxon>
        <taxon>lamiids</taxon>
        <taxon>Lamiales</taxon>
        <taxon>Orobanchaceae</taxon>
        <taxon>Buchnereae</taxon>
        <taxon>Striga</taxon>
    </lineage>
</organism>
<name>A0A5A7R2D9_STRAF</name>
<dbReference type="Proteomes" id="UP000325081">
    <property type="component" value="Unassembled WGS sequence"/>
</dbReference>
<dbReference type="GO" id="GO:0008168">
    <property type="term" value="F:methyltransferase activity"/>
    <property type="evidence" value="ECO:0007669"/>
    <property type="project" value="UniProtKB-KW"/>
</dbReference>
<proteinExistence type="predicted"/>
<evidence type="ECO:0000313" key="2">
    <source>
        <dbReference type="EMBL" id="GER50461.1"/>
    </source>
</evidence>
<keyword evidence="2" id="KW-0489">Methyltransferase</keyword>
<dbReference type="AlphaFoldDB" id="A0A5A7R2D9"/>
<gene>
    <name evidence="2" type="ORF">STAS_27773</name>
</gene>
<dbReference type="EMBL" id="BKCP01009292">
    <property type="protein sequence ID" value="GER50461.1"/>
    <property type="molecule type" value="Genomic_DNA"/>
</dbReference>
<keyword evidence="2" id="KW-0808">Transferase</keyword>
<comment type="caution">
    <text evidence="2">The sequence shown here is derived from an EMBL/GenBank/DDBJ whole genome shotgun (WGS) entry which is preliminary data.</text>
</comment>
<dbReference type="GO" id="GO:0032259">
    <property type="term" value="P:methylation"/>
    <property type="evidence" value="ECO:0007669"/>
    <property type="project" value="UniProtKB-KW"/>
</dbReference>
<keyword evidence="3" id="KW-1185">Reference proteome</keyword>
<protein>
    <submittedName>
        <fullName evidence="2">3-methyl-2-oxobutanoate hydroxymethyltransferase</fullName>
    </submittedName>
</protein>